<sequence length="173" mass="19647">MILTGQKIKENVLNHKIVIEPFDESSLNPNSINFRLGDYVKVYKNNVLDPKVKQEVEILSIPDDGLVLHPDRLYLGYTLEKMGSNHFVPIISGRSSTGRLGLFVHITADLIDIGSINHWTLQLHATQPIRIYKGMLIGQVTFWKPQGEIVLYDGKYQGSTEPAESQIWRDFSL</sequence>
<evidence type="ECO:0000256" key="1">
    <source>
        <dbReference type="ARBA" id="ARBA00022801"/>
    </source>
</evidence>
<keyword evidence="2" id="KW-0546">Nucleotide metabolism</keyword>
<dbReference type="CDD" id="cd07557">
    <property type="entry name" value="trimeric_dUTPase"/>
    <property type="match status" value="1"/>
</dbReference>
<dbReference type="Proteomes" id="UP001580346">
    <property type="component" value="Unassembled WGS sequence"/>
</dbReference>
<gene>
    <name evidence="3" type="primary">dcd</name>
    <name evidence="3" type="ORF">ACE41H_05500</name>
</gene>
<evidence type="ECO:0000313" key="4">
    <source>
        <dbReference type="Proteomes" id="UP001580346"/>
    </source>
</evidence>
<dbReference type="Gene3D" id="2.70.40.10">
    <property type="match status" value="1"/>
</dbReference>
<organism evidence="3 4">
    <name type="scientific">Paenibacillus enshidis</name>
    <dbReference type="NCBI Taxonomy" id="1458439"/>
    <lineage>
        <taxon>Bacteria</taxon>
        <taxon>Bacillati</taxon>
        <taxon>Bacillota</taxon>
        <taxon>Bacilli</taxon>
        <taxon>Bacillales</taxon>
        <taxon>Paenibacillaceae</taxon>
        <taxon>Paenibacillus</taxon>
    </lineage>
</organism>
<dbReference type="PANTHER" id="PTHR42680">
    <property type="entry name" value="DCTP DEAMINASE"/>
    <property type="match status" value="1"/>
</dbReference>
<keyword evidence="1 3" id="KW-0378">Hydrolase</keyword>
<name>A0ABV5APX6_9BACL</name>
<dbReference type="Pfam" id="PF22769">
    <property type="entry name" value="DCD"/>
    <property type="match status" value="1"/>
</dbReference>
<dbReference type="InterPro" id="IPR033704">
    <property type="entry name" value="dUTPase_trimeric"/>
</dbReference>
<proteinExistence type="predicted"/>
<protein>
    <submittedName>
        <fullName evidence="3">dCTP deaminase</fullName>
        <ecNumber evidence="3">3.5.4.13</ecNumber>
    </submittedName>
</protein>
<dbReference type="NCBIfam" id="TIGR02274">
    <property type="entry name" value="dCTP_deam"/>
    <property type="match status" value="1"/>
</dbReference>
<accession>A0ABV5APX6</accession>
<evidence type="ECO:0000256" key="2">
    <source>
        <dbReference type="ARBA" id="ARBA00023080"/>
    </source>
</evidence>
<dbReference type="SUPFAM" id="SSF51283">
    <property type="entry name" value="dUTPase-like"/>
    <property type="match status" value="1"/>
</dbReference>
<keyword evidence="4" id="KW-1185">Reference proteome</keyword>
<dbReference type="EC" id="3.5.4.13" evidence="3"/>
<reference evidence="3 4" key="1">
    <citation type="submission" date="2024-09" db="EMBL/GenBank/DDBJ databases">
        <title>Paenibacillus zeirhizospherea sp. nov., isolated from surface of the maize (Zea mays) roots in a horticulture field, Hungary.</title>
        <authorList>
            <person name="Marton D."/>
            <person name="Farkas M."/>
            <person name="Bedics A."/>
            <person name="Toth E."/>
            <person name="Tancsics A."/>
            <person name="Boka K."/>
            <person name="Maroti G."/>
            <person name="Kriszt B."/>
            <person name="Cserhati M."/>
        </authorList>
    </citation>
    <scope>NUCLEOTIDE SEQUENCE [LARGE SCALE GENOMIC DNA]</scope>
    <source>
        <strain evidence="3 4">KCTC 33519</strain>
    </source>
</reference>
<evidence type="ECO:0000313" key="3">
    <source>
        <dbReference type="EMBL" id="MFB5266242.1"/>
    </source>
</evidence>
<dbReference type="PANTHER" id="PTHR42680:SF3">
    <property type="entry name" value="DCTP DEAMINASE"/>
    <property type="match status" value="1"/>
</dbReference>
<dbReference type="InterPro" id="IPR036157">
    <property type="entry name" value="dUTPase-like_sf"/>
</dbReference>
<dbReference type="InterPro" id="IPR011962">
    <property type="entry name" value="dCTP_deaminase"/>
</dbReference>
<comment type="caution">
    <text evidence="3">The sequence shown here is derived from an EMBL/GenBank/DDBJ whole genome shotgun (WGS) entry which is preliminary data.</text>
</comment>
<dbReference type="EMBL" id="JBHHMI010000003">
    <property type="protein sequence ID" value="MFB5266242.1"/>
    <property type="molecule type" value="Genomic_DNA"/>
</dbReference>
<dbReference type="RefSeq" id="WP_375353835.1">
    <property type="nucleotide sequence ID" value="NZ_JBHHMI010000003.1"/>
</dbReference>
<dbReference type="GO" id="GO:0008829">
    <property type="term" value="F:dCTP deaminase activity"/>
    <property type="evidence" value="ECO:0007669"/>
    <property type="project" value="UniProtKB-EC"/>
</dbReference>